<evidence type="ECO:0000313" key="2">
    <source>
        <dbReference type="EMBL" id="CAA9364611.1"/>
    </source>
</evidence>
<dbReference type="PANTHER" id="PTHR32060">
    <property type="entry name" value="TAIL-SPECIFIC PROTEASE"/>
    <property type="match status" value="1"/>
</dbReference>
<name>A0A6J4MNH8_9BACT</name>
<dbReference type="Gene3D" id="3.90.226.10">
    <property type="entry name" value="2-enoyl-CoA Hydratase, Chain A, domain 1"/>
    <property type="match status" value="1"/>
</dbReference>
<dbReference type="EMBL" id="CADCTV010000838">
    <property type="protein sequence ID" value="CAA9364611.1"/>
    <property type="molecule type" value="Genomic_DNA"/>
</dbReference>
<feature type="domain" description="Tail specific protease" evidence="1">
    <location>
        <begin position="1"/>
        <end position="166"/>
    </location>
</feature>
<dbReference type="InterPro" id="IPR029045">
    <property type="entry name" value="ClpP/crotonase-like_dom_sf"/>
</dbReference>
<organism evidence="2">
    <name type="scientific">uncultured Gemmatimonadota bacterium</name>
    <dbReference type="NCBI Taxonomy" id="203437"/>
    <lineage>
        <taxon>Bacteria</taxon>
        <taxon>Pseudomonadati</taxon>
        <taxon>Gemmatimonadota</taxon>
        <taxon>environmental samples</taxon>
    </lineage>
</organism>
<sequence>MAFNIWLPAAIPALDRAVDELRGTDGIVIDLRGNPGGLGGMAPGWAGHFVDRRDTLGTMITRRDRVEFVINPRRVNAAGHRVQPFAGPVAILTDEMTASTSEIFAGGLQALGRARVFGATSSGQALPSLMPRLPNGDVLLHAVADMKGPGGVRWEGPGVVPDTPAPVTREALLAGRDPALDAAVAWIVEQNSRR</sequence>
<dbReference type="GO" id="GO:0006508">
    <property type="term" value="P:proteolysis"/>
    <property type="evidence" value="ECO:0007669"/>
    <property type="project" value="InterPro"/>
</dbReference>
<proteinExistence type="predicted"/>
<dbReference type="InterPro" id="IPR005151">
    <property type="entry name" value="Tail-specific_protease"/>
</dbReference>
<dbReference type="GO" id="GO:0008236">
    <property type="term" value="F:serine-type peptidase activity"/>
    <property type="evidence" value="ECO:0007669"/>
    <property type="project" value="InterPro"/>
</dbReference>
<accession>A0A6J4MNH8</accession>
<evidence type="ECO:0000259" key="1">
    <source>
        <dbReference type="SMART" id="SM00245"/>
    </source>
</evidence>
<dbReference type="SMART" id="SM00245">
    <property type="entry name" value="TSPc"/>
    <property type="match status" value="1"/>
</dbReference>
<gene>
    <name evidence="2" type="ORF">AVDCRST_MAG89-3996</name>
</gene>
<dbReference type="GO" id="GO:0007165">
    <property type="term" value="P:signal transduction"/>
    <property type="evidence" value="ECO:0007669"/>
    <property type="project" value="TreeGrafter"/>
</dbReference>
<dbReference type="Pfam" id="PF03572">
    <property type="entry name" value="Peptidase_S41"/>
    <property type="match status" value="1"/>
</dbReference>
<dbReference type="SUPFAM" id="SSF52096">
    <property type="entry name" value="ClpP/crotonase"/>
    <property type="match status" value="1"/>
</dbReference>
<dbReference type="AlphaFoldDB" id="A0A6J4MNH8"/>
<dbReference type="GO" id="GO:0030288">
    <property type="term" value="C:outer membrane-bounded periplasmic space"/>
    <property type="evidence" value="ECO:0007669"/>
    <property type="project" value="TreeGrafter"/>
</dbReference>
<reference evidence="2" key="1">
    <citation type="submission" date="2020-02" db="EMBL/GenBank/DDBJ databases">
        <authorList>
            <person name="Meier V. D."/>
        </authorList>
    </citation>
    <scope>NUCLEOTIDE SEQUENCE</scope>
    <source>
        <strain evidence="2">AVDCRST_MAG89</strain>
    </source>
</reference>
<dbReference type="CDD" id="cd07562">
    <property type="entry name" value="Peptidase_S41_TRI"/>
    <property type="match status" value="1"/>
</dbReference>
<dbReference type="PANTHER" id="PTHR32060:SF30">
    <property type="entry name" value="CARBOXY-TERMINAL PROCESSING PROTEASE CTPA"/>
    <property type="match status" value="1"/>
</dbReference>
<dbReference type="GO" id="GO:0004175">
    <property type="term" value="F:endopeptidase activity"/>
    <property type="evidence" value="ECO:0007669"/>
    <property type="project" value="TreeGrafter"/>
</dbReference>
<protein>
    <recommendedName>
        <fullName evidence="1">Tail specific protease domain-containing protein</fullName>
    </recommendedName>
</protein>